<evidence type="ECO:0000313" key="1">
    <source>
        <dbReference type="EMBL" id="VDO91816.1"/>
    </source>
</evidence>
<sequence length="66" mass="7628">MLPEGFDLVLPSFTVRDVTTWLSGPQLTFCMTEMYLQLIDHLLVINVMCIRSFLVKIKSYRPSSTM</sequence>
<reference evidence="3" key="1">
    <citation type="submission" date="2016-06" db="UniProtKB">
        <authorList>
            <consortium name="WormBaseParasite"/>
        </authorList>
    </citation>
    <scope>IDENTIFICATION</scope>
</reference>
<evidence type="ECO:0000313" key="2">
    <source>
        <dbReference type="Proteomes" id="UP000279833"/>
    </source>
</evidence>
<accession>A0A183JQG6</accession>
<dbReference type="EMBL" id="UZAK01007256">
    <property type="protein sequence ID" value="VDO91816.1"/>
    <property type="molecule type" value="Genomic_DNA"/>
</dbReference>
<evidence type="ECO:0000313" key="3">
    <source>
        <dbReference type="WBParaSite" id="SCUD_0000495401-mRNA-1"/>
    </source>
</evidence>
<dbReference type="WBParaSite" id="SCUD_0000495401-mRNA-1">
    <property type="protein sequence ID" value="SCUD_0000495401-mRNA-1"/>
    <property type="gene ID" value="SCUD_0000495401"/>
</dbReference>
<reference evidence="1 2" key="2">
    <citation type="submission" date="2018-11" db="EMBL/GenBank/DDBJ databases">
        <authorList>
            <consortium name="Pathogen Informatics"/>
        </authorList>
    </citation>
    <scope>NUCLEOTIDE SEQUENCE [LARGE SCALE GENOMIC DNA]</scope>
    <source>
        <strain evidence="1">Dakar</strain>
        <strain evidence="2">Dakar, Senegal</strain>
    </source>
</reference>
<protein>
    <submittedName>
        <fullName evidence="3">Ovule protein</fullName>
    </submittedName>
</protein>
<gene>
    <name evidence="1" type="ORF">SCUD_LOCUS4954</name>
</gene>
<keyword evidence="2" id="KW-1185">Reference proteome</keyword>
<dbReference type="Proteomes" id="UP000279833">
    <property type="component" value="Unassembled WGS sequence"/>
</dbReference>
<dbReference type="AlphaFoldDB" id="A0A183JQG6"/>
<organism evidence="3">
    <name type="scientific">Schistosoma curassoni</name>
    <dbReference type="NCBI Taxonomy" id="6186"/>
    <lineage>
        <taxon>Eukaryota</taxon>
        <taxon>Metazoa</taxon>
        <taxon>Spiralia</taxon>
        <taxon>Lophotrochozoa</taxon>
        <taxon>Platyhelminthes</taxon>
        <taxon>Trematoda</taxon>
        <taxon>Digenea</taxon>
        <taxon>Strigeidida</taxon>
        <taxon>Schistosomatoidea</taxon>
        <taxon>Schistosomatidae</taxon>
        <taxon>Schistosoma</taxon>
    </lineage>
</organism>
<name>A0A183JQG6_9TREM</name>
<proteinExistence type="predicted"/>